<dbReference type="EMBL" id="QGTD01000008">
    <property type="protein sequence ID" value="PWU68289.1"/>
    <property type="molecule type" value="Genomic_DNA"/>
</dbReference>
<dbReference type="InterPro" id="IPR011010">
    <property type="entry name" value="DNA_brk_join_enz"/>
</dbReference>
<gene>
    <name evidence="6" type="ORF">DLJ74_07490</name>
</gene>
<evidence type="ECO:0000313" key="6">
    <source>
        <dbReference type="EMBL" id="PWU68289.1"/>
    </source>
</evidence>
<reference evidence="6 7" key="1">
    <citation type="submission" date="2018-05" db="EMBL/GenBank/DDBJ databases">
        <title>Genomic analysis of Gracilibacillus dipsosauri DD1 reveals novel features of a salt-tolerant amylase.</title>
        <authorList>
            <person name="Deutch C.E."/>
            <person name="Yang S."/>
        </authorList>
    </citation>
    <scope>NUCLEOTIDE SEQUENCE [LARGE SCALE GENOMIC DNA]</scope>
    <source>
        <strain evidence="6 7">DD1</strain>
    </source>
</reference>
<comment type="similarity">
    <text evidence="1">Belongs to the 'phage' integrase family.</text>
</comment>
<dbReference type="Pfam" id="PF00589">
    <property type="entry name" value="Phage_integrase"/>
    <property type="match status" value="1"/>
</dbReference>
<dbReference type="PROSITE" id="PS51898">
    <property type="entry name" value="TYR_RECOMBINASE"/>
    <property type="match status" value="1"/>
</dbReference>
<dbReference type="Proteomes" id="UP000245624">
    <property type="component" value="Unassembled WGS sequence"/>
</dbReference>
<dbReference type="InterPro" id="IPR013762">
    <property type="entry name" value="Integrase-like_cat_sf"/>
</dbReference>
<proteinExistence type="inferred from homology"/>
<evidence type="ECO:0000313" key="7">
    <source>
        <dbReference type="Proteomes" id="UP000245624"/>
    </source>
</evidence>
<dbReference type="GO" id="GO:0006310">
    <property type="term" value="P:DNA recombination"/>
    <property type="evidence" value="ECO:0007669"/>
    <property type="project" value="UniProtKB-KW"/>
</dbReference>
<dbReference type="InterPro" id="IPR050090">
    <property type="entry name" value="Tyrosine_recombinase_XerCD"/>
</dbReference>
<comment type="caution">
    <text evidence="6">The sequence shown here is derived from an EMBL/GenBank/DDBJ whole genome shotgun (WGS) entry which is preliminary data.</text>
</comment>
<dbReference type="Gene3D" id="1.10.443.10">
    <property type="entry name" value="Intergrase catalytic core"/>
    <property type="match status" value="1"/>
</dbReference>
<dbReference type="SUPFAM" id="SSF56349">
    <property type="entry name" value="DNA breaking-rejoining enzymes"/>
    <property type="match status" value="1"/>
</dbReference>
<dbReference type="CDD" id="cd01189">
    <property type="entry name" value="INT_ICEBs1_C_like"/>
    <property type="match status" value="1"/>
</dbReference>
<organism evidence="6 7">
    <name type="scientific">Gracilibacillus dipsosauri</name>
    <dbReference type="NCBI Taxonomy" id="178340"/>
    <lineage>
        <taxon>Bacteria</taxon>
        <taxon>Bacillati</taxon>
        <taxon>Bacillota</taxon>
        <taxon>Bacilli</taxon>
        <taxon>Bacillales</taxon>
        <taxon>Bacillaceae</taxon>
        <taxon>Gracilibacillus</taxon>
    </lineage>
</organism>
<dbReference type="Pfam" id="PF14659">
    <property type="entry name" value="Phage_int_SAM_3"/>
    <property type="match status" value="1"/>
</dbReference>
<feature type="domain" description="Tyr recombinase" evidence="5">
    <location>
        <begin position="166"/>
        <end position="374"/>
    </location>
</feature>
<dbReference type="Gene3D" id="1.10.150.130">
    <property type="match status" value="1"/>
</dbReference>
<keyword evidence="7" id="KW-1185">Reference proteome</keyword>
<accession>A0A317L3C0</accession>
<evidence type="ECO:0000256" key="4">
    <source>
        <dbReference type="ARBA" id="ARBA00023172"/>
    </source>
</evidence>
<keyword evidence="4" id="KW-0233">DNA recombination</keyword>
<dbReference type="InterPro" id="IPR002104">
    <property type="entry name" value="Integrase_catalytic"/>
</dbReference>
<dbReference type="InterPro" id="IPR004107">
    <property type="entry name" value="Integrase_SAM-like_N"/>
</dbReference>
<dbReference type="GO" id="GO:0015074">
    <property type="term" value="P:DNA integration"/>
    <property type="evidence" value="ECO:0007669"/>
    <property type="project" value="UniProtKB-KW"/>
</dbReference>
<dbReference type="InterPro" id="IPR010998">
    <property type="entry name" value="Integrase_recombinase_N"/>
</dbReference>
<dbReference type="AlphaFoldDB" id="A0A317L3C0"/>
<evidence type="ECO:0000256" key="1">
    <source>
        <dbReference type="ARBA" id="ARBA00008857"/>
    </source>
</evidence>
<dbReference type="GO" id="GO:0003677">
    <property type="term" value="F:DNA binding"/>
    <property type="evidence" value="ECO:0007669"/>
    <property type="project" value="UniProtKB-KW"/>
</dbReference>
<evidence type="ECO:0000259" key="5">
    <source>
        <dbReference type="PROSITE" id="PS51898"/>
    </source>
</evidence>
<protein>
    <recommendedName>
        <fullName evidence="5">Tyr recombinase domain-containing protein</fullName>
    </recommendedName>
</protein>
<evidence type="ECO:0000256" key="3">
    <source>
        <dbReference type="ARBA" id="ARBA00023125"/>
    </source>
</evidence>
<dbReference type="PANTHER" id="PTHR30349:SF41">
    <property type="entry name" value="INTEGRASE_RECOMBINASE PROTEIN MJ0367-RELATED"/>
    <property type="match status" value="1"/>
</dbReference>
<sequence>MASYEDLGFGKFKIYVELGYDERGNRKRRTKTITATSERDLNKKIRDFEIKCFNEKDEPIDNIKFSSFVDRWIKNHVEPNLTLTSKEAYEYLLNDCGVLEHFEKMKMKDIKKYHIVEYLANEQTEGKPLIPNKYLLLKSIFARAFEWDVIKINPTSGIKEPKREKRTVDYYNESELNHLFKVLENCYPKHRIMIKLAAIGGLRRGEILGIREESIDYENNSIYIDKQLRYDKNKKQFYLAPVKNKKPRTVYFPKEFMDELEKYHLQFKARRMQMGNLWKGIYDDDGDMINLLLVRDDGYPTHLNTMRNEWDKIKKRYNLKHITFHQLRHSCASLMVKKGINFKVIQERLGHANIGITLDLYSHLEEDQHKESVNVFEQLF</sequence>
<dbReference type="PANTHER" id="PTHR30349">
    <property type="entry name" value="PHAGE INTEGRASE-RELATED"/>
    <property type="match status" value="1"/>
</dbReference>
<name>A0A317L3C0_9BACI</name>
<keyword evidence="2" id="KW-0229">DNA integration</keyword>
<keyword evidence="3" id="KW-0238">DNA-binding</keyword>
<dbReference type="OrthoDB" id="9803188at2"/>
<evidence type="ECO:0000256" key="2">
    <source>
        <dbReference type="ARBA" id="ARBA00022908"/>
    </source>
</evidence>
<dbReference type="RefSeq" id="WP_109984004.1">
    <property type="nucleotide sequence ID" value="NZ_QGTD01000008.1"/>
</dbReference>